<sequence>MSPDGSLFPNVAEFFQYLPFTGETNSTMSNNKPAPIIVRPFPDIQTYIGVRFQHTIPINPSYIVSPNGEDTDKLLLSAKFDPSSAEKWV</sequence>
<feature type="non-terminal residue" evidence="1">
    <location>
        <position position="89"/>
    </location>
</feature>
<organism evidence="1 2">
    <name type="scientific">Acaulospora morrowiae</name>
    <dbReference type="NCBI Taxonomy" id="94023"/>
    <lineage>
        <taxon>Eukaryota</taxon>
        <taxon>Fungi</taxon>
        <taxon>Fungi incertae sedis</taxon>
        <taxon>Mucoromycota</taxon>
        <taxon>Glomeromycotina</taxon>
        <taxon>Glomeromycetes</taxon>
        <taxon>Diversisporales</taxon>
        <taxon>Acaulosporaceae</taxon>
        <taxon>Acaulospora</taxon>
    </lineage>
</organism>
<comment type="caution">
    <text evidence="1">The sequence shown here is derived from an EMBL/GenBank/DDBJ whole genome shotgun (WGS) entry which is preliminary data.</text>
</comment>
<dbReference type="AlphaFoldDB" id="A0A9N9G241"/>
<reference evidence="1" key="1">
    <citation type="submission" date="2021-06" db="EMBL/GenBank/DDBJ databases">
        <authorList>
            <person name="Kallberg Y."/>
            <person name="Tangrot J."/>
            <person name="Rosling A."/>
        </authorList>
    </citation>
    <scope>NUCLEOTIDE SEQUENCE</scope>
    <source>
        <strain evidence="1">CL551</strain>
    </source>
</reference>
<evidence type="ECO:0000313" key="2">
    <source>
        <dbReference type="Proteomes" id="UP000789342"/>
    </source>
</evidence>
<proteinExistence type="predicted"/>
<gene>
    <name evidence="1" type="ORF">AMORRO_LOCUS6703</name>
</gene>
<dbReference type="OrthoDB" id="2432298at2759"/>
<protein>
    <submittedName>
        <fullName evidence="1">6911_t:CDS:1</fullName>
    </submittedName>
</protein>
<accession>A0A9N9G241</accession>
<dbReference type="EMBL" id="CAJVPV010004588">
    <property type="protein sequence ID" value="CAG8576223.1"/>
    <property type="molecule type" value="Genomic_DNA"/>
</dbReference>
<dbReference type="Proteomes" id="UP000789342">
    <property type="component" value="Unassembled WGS sequence"/>
</dbReference>
<keyword evidence="2" id="KW-1185">Reference proteome</keyword>
<evidence type="ECO:0000313" key="1">
    <source>
        <dbReference type="EMBL" id="CAG8576223.1"/>
    </source>
</evidence>
<name>A0A9N9G241_9GLOM</name>